<dbReference type="InterPro" id="IPR011589">
    <property type="entry name" value="UCP004961"/>
</dbReference>
<evidence type="ECO:0000313" key="1">
    <source>
        <dbReference type="EMBL" id="OUJ19514.1"/>
    </source>
</evidence>
<comment type="caution">
    <text evidence="1">The sequence shown here is derived from an EMBL/GenBank/DDBJ whole genome shotgun (WGS) entry which is preliminary data.</text>
</comment>
<reference evidence="1 2" key="1">
    <citation type="submission" date="2016-12" db="EMBL/GenBank/DDBJ databases">
        <title>Discovery of methanogenic haloarchaea.</title>
        <authorList>
            <person name="Sorokin D.Y."/>
            <person name="Makarova K.S."/>
            <person name="Abbas B."/>
            <person name="Ferrer M."/>
            <person name="Golyshin P.N."/>
        </authorList>
    </citation>
    <scope>NUCLEOTIDE SEQUENCE [LARGE SCALE GENOMIC DNA]</scope>
    <source>
        <strain evidence="1">AMET1</strain>
    </source>
</reference>
<dbReference type="Proteomes" id="UP000195137">
    <property type="component" value="Unassembled WGS sequence"/>
</dbReference>
<proteinExistence type="predicted"/>
<dbReference type="Gene3D" id="3.20.20.140">
    <property type="entry name" value="Metal-dependent hydrolases"/>
    <property type="match status" value="1"/>
</dbReference>
<protein>
    <submittedName>
        <fullName evidence="1">Putative metal-dependent hydrolase urease superfamily</fullName>
    </submittedName>
</protein>
<dbReference type="PANTHER" id="PTHR42206">
    <property type="entry name" value="METAL-DEPENDENT HYDROLASE-RELATED"/>
    <property type="match status" value="1"/>
</dbReference>
<dbReference type="EMBL" id="MRZU01000002">
    <property type="protein sequence ID" value="OUJ19514.1"/>
    <property type="molecule type" value="Genomic_DNA"/>
</dbReference>
<dbReference type="OrthoDB" id="52767at2157"/>
<evidence type="ECO:0000313" key="2">
    <source>
        <dbReference type="Proteomes" id="UP000195137"/>
    </source>
</evidence>
<dbReference type="AlphaFoldDB" id="A0A1Y3GH39"/>
<keyword evidence="2" id="KW-1185">Reference proteome</keyword>
<dbReference type="InterPro" id="IPR001130">
    <property type="entry name" value="TatD-like"/>
</dbReference>
<dbReference type="Pfam" id="PF01026">
    <property type="entry name" value="TatD_DNase"/>
    <property type="match status" value="1"/>
</dbReference>
<organism evidence="1 2">
    <name type="scientific">Methanonatronarchaeum thermophilum</name>
    <dbReference type="NCBI Taxonomy" id="1927129"/>
    <lineage>
        <taxon>Archaea</taxon>
        <taxon>Methanobacteriati</taxon>
        <taxon>Methanobacteriota</taxon>
        <taxon>Methanonatronarchaeia</taxon>
        <taxon>Methanonatronarchaeales</taxon>
        <taxon>Methanonatronarchaeaceae</taxon>
        <taxon>Methanonatronarchaeum</taxon>
    </lineage>
</organism>
<name>A0A1Y3GH39_9EURY</name>
<dbReference type="InterPro" id="IPR032466">
    <property type="entry name" value="Metal_Hydrolase"/>
</dbReference>
<dbReference type="SUPFAM" id="SSF51556">
    <property type="entry name" value="Metallo-dependent hydrolases"/>
    <property type="match status" value="1"/>
</dbReference>
<gene>
    <name evidence="1" type="ORF">AMET1_0185</name>
</gene>
<sequence>MIDIPIFDNHMHLRPDGEGVDAVKEFSKAGGTHLIHVSLPSWNYGVDPRQEGYKPAFEETIKLTEKANKETDVQVYSVLGVHPAELTKWMGMGMTLEEASEMMKQGITLARKYVEENKAIAIGEVGRPHYKVEPKIMEKSNEIMKHGFREAASINCPIQLHTESMNQQKTRELTKMIKQTKLPENKVVQHFANPDIKQNKITPSIVAFKDNLKKALKNKQNFMMETDYIDDPERPGAVLGPKTIPKRTKWLHKQNHTTKQKLTQIHKTTPEKTYNIQIEH</sequence>
<dbReference type="GO" id="GO:0016788">
    <property type="term" value="F:hydrolase activity, acting on ester bonds"/>
    <property type="evidence" value="ECO:0007669"/>
    <property type="project" value="InterPro"/>
</dbReference>
<dbReference type="PANTHER" id="PTHR42206:SF1">
    <property type="entry name" value="METAL-DEPENDENT HYDROLASE"/>
    <property type="match status" value="1"/>
</dbReference>
<accession>A0A1Y3GH39</accession>
<dbReference type="RefSeq" id="WP_086636606.1">
    <property type="nucleotide sequence ID" value="NZ_MRZU01000002.1"/>
</dbReference>
<keyword evidence="1" id="KW-0378">Hydrolase</keyword>
<dbReference type="PIRSF" id="PIRSF004961">
    <property type="entry name" value="UCP004961_TatD"/>
    <property type="match status" value="1"/>
</dbReference>